<dbReference type="HOGENOM" id="CLU_721189_0_0_9"/>
<dbReference type="InterPro" id="IPR036681">
    <property type="entry name" value="PgpA-like_sf"/>
</dbReference>
<dbReference type="GO" id="GO:0006629">
    <property type="term" value="P:lipid metabolic process"/>
    <property type="evidence" value="ECO:0007669"/>
    <property type="project" value="InterPro"/>
</dbReference>
<reference evidence="2" key="2">
    <citation type="submission" date="2011-05" db="EMBL/GenBank/DDBJ databases">
        <authorList>
            <person name="Davey R."/>
        </authorList>
    </citation>
    <scope>NUCLEOTIDE SEQUENCE</scope>
    <source>
        <strain evidence="2">ATCC 53608</strain>
    </source>
</reference>
<dbReference type="Pfam" id="PF04608">
    <property type="entry name" value="PgpA"/>
    <property type="match status" value="1"/>
</dbReference>
<accession>A0A0S4NTE0</accession>
<dbReference type="EMBL" id="FR854370">
    <property type="protein sequence ID" value="CCC04597.1"/>
    <property type="molecule type" value="Genomic_DNA"/>
</dbReference>
<accession>F8KGJ7</accession>
<protein>
    <submittedName>
        <fullName evidence="2">Putative phosphoglycerophosphatase A</fullName>
    </submittedName>
</protein>
<evidence type="ECO:0000259" key="1">
    <source>
        <dbReference type="Pfam" id="PF04608"/>
    </source>
</evidence>
<dbReference type="InterPro" id="IPR007686">
    <property type="entry name" value="YutG/PgpA"/>
</dbReference>
<gene>
    <name evidence="2" type="primary">pgpA</name>
    <name evidence="2" type="ORF">LRATCC53608_1844</name>
</gene>
<dbReference type="Gene3D" id="1.10.3760.10">
    <property type="entry name" value="PgpA-like"/>
    <property type="match status" value="1"/>
</dbReference>
<sequence>MATNKQFNYPDKEIYEFVQKELRKRGITAYSIGEIAYEMQHEYLPDYEISDFAEQFNEVLKKREVLNLLAFAFELDNLANKGAFSEPIQNIIENDAGFWQIDEILASSLAQLFGMLAITNYGYLDKNKVGIARRLDEEDSITVFSDDIVSALASAVIGRCGHGSKLELDDKTVEEPVNNKFSELKFVVNGKEVRPQGDLRYFAKPIKSDHKFPNWDLNNFANDLGKTINESRELADRLEEEFNHDYYVNLKVGMDEEFAWQLAIDLLDNQMELVDVIFVDLEYFLDYVYLEVDPPSEFVDTAQMIAQFVFEHDLYPYPEDSNDLEEADDEDDELDMSEMTKALAAITPLFMEHFNSLIKSGSLDSLIDILSDKEDNRKDDANE</sequence>
<reference evidence="2" key="1">
    <citation type="journal article" date="2011" name="J. Bacteriol.">
        <title>Genome sequence of the vertebrate gut symbiont Lactobacillus reuteri ATCC 53608.</title>
        <authorList>
            <person name="Heavens D."/>
            <person name="Tailford L.E."/>
            <person name="Crossman L."/>
            <person name="Jeffers F."/>
            <person name="Mackenzie D.A."/>
            <person name="Caccamo M."/>
            <person name="Juge N."/>
        </authorList>
    </citation>
    <scope>NUCLEOTIDE SEQUENCE [LARGE SCALE GENOMIC DNA]</scope>
    <source>
        <strain evidence="2">ATCC 53608</strain>
    </source>
</reference>
<proteinExistence type="predicted"/>
<evidence type="ECO:0000313" key="2">
    <source>
        <dbReference type="EMBL" id="CCC04597.1"/>
    </source>
</evidence>
<dbReference type="SUPFAM" id="SSF101307">
    <property type="entry name" value="YutG-like"/>
    <property type="match status" value="1"/>
</dbReference>
<name>F8KGJ7_LIMR5</name>
<dbReference type="GO" id="GO:0008962">
    <property type="term" value="F:phosphatidylglycerophosphatase activity"/>
    <property type="evidence" value="ECO:0007669"/>
    <property type="project" value="InterPro"/>
</dbReference>
<organism evidence="2">
    <name type="scientific">Limosilactobacillus reuteri subsp. suis (strain ATCC 53608 / LMG 31752 / 1063)</name>
    <name type="common">Lactobacillus reuteri</name>
    <dbReference type="NCBI Taxonomy" id="927703"/>
    <lineage>
        <taxon>Bacteria</taxon>
        <taxon>Bacillati</taxon>
        <taxon>Bacillota</taxon>
        <taxon>Bacilli</taxon>
        <taxon>Lactobacillales</taxon>
        <taxon>Lactobacillaceae</taxon>
        <taxon>Limosilactobacillus</taxon>
    </lineage>
</organism>
<feature type="domain" description="YutG/PgpA" evidence="1">
    <location>
        <begin position="31"/>
        <end position="159"/>
    </location>
</feature>
<dbReference type="AlphaFoldDB" id="F8KGJ7"/>